<dbReference type="InterPro" id="IPR006073">
    <property type="entry name" value="GTP-bd"/>
</dbReference>
<dbReference type="PANTHER" id="PTHR42714:SF6">
    <property type="entry name" value="TRANSLATION INITIATION FACTOR IF-2"/>
    <property type="match status" value="1"/>
</dbReference>
<organism evidence="6 7">
    <name type="scientific">Candidatus Blautia faecigallinarum</name>
    <dbReference type="NCBI Taxonomy" id="2838488"/>
    <lineage>
        <taxon>Bacteria</taxon>
        <taxon>Bacillati</taxon>
        <taxon>Bacillota</taxon>
        <taxon>Clostridia</taxon>
        <taxon>Lachnospirales</taxon>
        <taxon>Lachnospiraceae</taxon>
        <taxon>Blautia</taxon>
    </lineage>
</organism>
<gene>
    <name evidence="6" type="primary">hydF</name>
    <name evidence="6" type="ORF">IAA21_00360</name>
</gene>
<keyword evidence="2" id="KW-0342">GTP-binding</keyword>
<dbReference type="Proteomes" id="UP000824041">
    <property type="component" value="Unassembled WGS sequence"/>
</dbReference>
<dbReference type="GO" id="GO:0005737">
    <property type="term" value="C:cytoplasm"/>
    <property type="evidence" value="ECO:0007669"/>
    <property type="project" value="TreeGrafter"/>
</dbReference>
<evidence type="ECO:0000259" key="5">
    <source>
        <dbReference type="Pfam" id="PF18133"/>
    </source>
</evidence>
<evidence type="ECO:0000256" key="2">
    <source>
        <dbReference type="ARBA" id="ARBA00023134"/>
    </source>
</evidence>
<dbReference type="EMBL" id="DXBU01000004">
    <property type="protein sequence ID" value="HIZ21236.1"/>
    <property type="molecule type" value="Genomic_DNA"/>
</dbReference>
<dbReference type="Pfam" id="PF18133">
    <property type="entry name" value="HydF_tetramer"/>
    <property type="match status" value="1"/>
</dbReference>
<dbReference type="InterPro" id="IPR027417">
    <property type="entry name" value="P-loop_NTPase"/>
</dbReference>
<dbReference type="InterPro" id="IPR005225">
    <property type="entry name" value="Small_GTP-bd"/>
</dbReference>
<dbReference type="GO" id="GO:0030488">
    <property type="term" value="P:tRNA methylation"/>
    <property type="evidence" value="ECO:0007669"/>
    <property type="project" value="TreeGrafter"/>
</dbReference>
<dbReference type="NCBIfam" id="TIGR00231">
    <property type="entry name" value="small_GTP"/>
    <property type="match status" value="1"/>
</dbReference>
<evidence type="ECO:0000313" key="7">
    <source>
        <dbReference type="Proteomes" id="UP000824041"/>
    </source>
</evidence>
<dbReference type="PANTHER" id="PTHR42714">
    <property type="entry name" value="TRNA MODIFICATION GTPASE GTPBP3"/>
    <property type="match status" value="1"/>
</dbReference>
<evidence type="ECO:0000256" key="1">
    <source>
        <dbReference type="ARBA" id="ARBA00022741"/>
    </source>
</evidence>
<reference evidence="6" key="2">
    <citation type="submission" date="2021-04" db="EMBL/GenBank/DDBJ databases">
        <authorList>
            <person name="Gilroy R."/>
        </authorList>
    </citation>
    <scope>NUCLEOTIDE SEQUENCE</scope>
    <source>
        <strain evidence="6">14324</strain>
    </source>
</reference>
<keyword evidence="1" id="KW-0547">Nucleotide-binding</keyword>
<dbReference type="InterPro" id="IPR023873">
    <property type="entry name" value="FeFe-hyd_GTPase_HydF"/>
</dbReference>
<reference evidence="6" key="1">
    <citation type="journal article" date="2021" name="PeerJ">
        <title>Extensive microbial diversity within the chicken gut microbiome revealed by metagenomics and culture.</title>
        <authorList>
            <person name="Gilroy R."/>
            <person name="Ravi A."/>
            <person name="Getino M."/>
            <person name="Pursley I."/>
            <person name="Horton D.L."/>
            <person name="Alikhan N.F."/>
            <person name="Baker D."/>
            <person name="Gharbi K."/>
            <person name="Hall N."/>
            <person name="Watson M."/>
            <person name="Adriaenssens E.M."/>
            <person name="Foster-Nyarko E."/>
            <person name="Jarju S."/>
            <person name="Secka A."/>
            <person name="Antonio M."/>
            <person name="Oren A."/>
            <person name="Chaudhuri R.R."/>
            <person name="La Ragione R."/>
            <person name="Hildebrand F."/>
            <person name="Pallen M.J."/>
        </authorList>
    </citation>
    <scope>NUCLEOTIDE SEQUENCE</scope>
    <source>
        <strain evidence="6">14324</strain>
    </source>
</reference>
<feature type="domain" description="G" evidence="3">
    <location>
        <begin position="14"/>
        <end position="128"/>
    </location>
</feature>
<accession>A0A9D2DQE5</accession>
<dbReference type="SUPFAM" id="SSF52540">
    <property type="entry name" value="P-loop containing nucleoside triphosphate hydrolases"/>
    <property type="match status" value="1"/>
</dbReference>
<dbReference type="Gene3D" id="3.40.50.11420">
    <property type="match status" value="1"/>
</dbReference>
<sequence>MGMNQTPASERVHISFFGKRNAGKSSVINAVTNQNLAIVSDIKGTTTDPVFKTMELLPLGPVMVIDTPGIDDEGELGKLRVQKSYQVLNKTDIAVLVVDGSLGLTEAEYALIDRFRAKNIPYLIVYNKADLLADEKKQLAEKPGSASNELWVSAAKKINIDLLKERLASMKPEDTHKYPIIADLIDPLDLVILVVPIDKAAPKGRLILPQQQTIRDILERGALSLVVRDTELKDTLSHFLAKGVRPRLVVTDSQAFARVSKDTPKEIPLTSFSILFARYKGDLGTSVQGAAALSSIKDGDRILIAEGCTHHRQCDDIGTYKIPKWIREYTGCQPEFSFTSGTEFPDDVSKYKLVVHCGGCMLNEREMKYRIACCQDQGVPITNYGILIAEVTGILRRSLEPFPEILKFLS</sequence>
<dbReference type="GO" id="GO:0002098">
    <property type="term" value="P:tRNA wobble uridine modification"/>
    <property type="evidence" value="ECO:0007669"/>
    <property type="project" value="TreeGrafter"/>
</dbReference>
<evidence type="ECO:0000313" key="6">
    <source>
        <dbReference type="EMBL" id="HIZ21236.1"/>
    </source>
</evidence>
<evidence type="ECO:0000259" key="3">
    <source>
        <dbReference type="Pfam" id="PF01926"/>
    </source>
</evidence>
<evidence type="ECO:0000259" key="4">
    <source>
        <dbReference type="Pfam" id="PF18128"/>
    </source>
</evidence>
<dbReference type="AlphaFoldDB" id="A0A9D2DQE5"/>
<dbReference type="Gene3D" id="3.40.50.300">
    <property type="entry name" value="P-loop containing nucleotide triphosphate hydrolases"/>
    <property type="match status" value="1"/>
</dbReference>
<dbReference type="GO" id="GO:0005525">
    <property type="term" value="F:GTP binding"/>
    <property type="evidence" value="ECO:0007669"/>
    <property type="project" value="UniProtKB-KW"/>
</dbReference>
<protein>
    <submittedName>
        <fullName evidence="6">[FeFe] hydrogenase H-cluster maturation GTPase HydF</fullName>
    </submittedName>
</protein>
<dbReference type="CDD" id="cd00880">
    <property type="entry name" value="Era_like"/>
    <property type="match status" value="1"/>
</dbReference>
<dbReference type="NCBIfam" id="TIGR03918">
    <property type="entry name" value="GTP_HydF"/>
    <property type="match status" value="1"/>
</dbReference>
<dbReference type="InterPro" id="IPR041606">
    <property type="entry name" value="HydF_dimer"/>
</dbReference>
<dbReference type="Pfam" id="PF18128">
    <property type="entry name" value="HydF_dimer"/>
    <property type="match status" value="1"/>
</dbReference>
<feature type="domain" description="Hydrogen maturase F dimerization" evidence="4">
    <location>
        <begin position="180"/>
        <end position="281"/>
    </location>
</feature>
<dbReference type="Pfam" id="PF01926">
    <property type="entry name" value="MMR_HSR1"/>
    <property type="match status" value="1"/>
</dbReference>
<name>A0A9D2DQE5_9FIRM</name>
<proteinExistence type="predicted"/>
<comment type="caution">
    <text evidence="6">The sequence shown here is derived from an EMBL/GenBank/DDBJ whole genome shotgun (WGS) entry which is preliminary data.</text>
</comment>
<dbReference type="InterPro" id="IPR040644">
    <property type="entry name" value="HydF_tetramer"/>
</dbReference>
<dbReference type="Gene3D" id="3.40.50.11410">
    <property type="match status" value="1"/>
</dbReference>
<feature type="domain" description="Hydrogen maturase F tetramerization" evidence="5">
    <location>
        <begin position="286"/>
        <end position="401"/>
    </location>
</feature>